<dbReference type="InterPro" id="IPR023591">
    <property type="entry name" value="Ribosomal_uS2_flav_dom_sf"/>
</dbReference>
<keyword evidence="2 4" id="KW-0689">Ribosomal protein</keyword>
<keyword evidence="5" id="KW-0150">Chloroplast</keyword>
<proteinExistence type="inferred from homology"/>
<evidence type="ECO:0000256" key="2">
    <source>
        <dbReference type="ARBA" id="ARBA00022980"/>
    </source>
</evidence>
<dbReference type="InterPro" id="IPR001865">
    <property type="entry name" value="Ribosomal_uS2"/>
</dbReference>
<dbReference type="CDD" id="cd01425">
    <property type="entry name" value="RPS2"/>
    <property type="match status" value="1"/>
</dbReference>
<comment type="similarity">
    <text evidence="1 4">Belongs to the universal ribosomal protein uS2 family.</text>
</comment>
<sequence length="228" mass="25656">MEYIVITVEQMVDSGVHLGHQVRRWNPKMAPYIYGERNGIHIIDILQTLICLKDTTNYLSKVGKENKTVLFVGTKRQFGTIIESCAGASNSHYVNQRWLGGMLTNWATMKVCIENLQTLNKQEEDGTLSRLTKKEAAILNKRKDKKYFGGVKEMKSLPDVVILVGQPRELIAVKECIKLGIKTITILDTNCDPTLTDFFIPGNDDSIRSVELILNELTTAIVQGQNTK</sequence>
<geneLocation type="chloroplast" evidence="5"/>
<dbReference type="InterPro" id="IPR018130">
    <property type="entry name" value="Ribosomal_uS2_CS"/>
</dbReference>
<dbReference type="GO" id="GO:0006412">
    <property type="term" value="P:translation"/>
    <property type="evidence" value="ECO:0007669"/>
    <property type="project" value="UniProtKB-UniRule"/>
</dbReference>
<name>A0A977K8C4_9EUGL</name>
<dbReference type="GO" id="GO:0003735">
    <property type="term" value="F:structural constituent of ribosome"/>
    <property type="evidence" value="ECO:0007669"/>
    <property type="project" value="InterPro"/>
</dbReference>
<reference evidence="5" key="1">
    <citation type="submission" date="2021-09" db="EMBL/GenBank/DDBJ databases">
        <authorList>
            <person name="Maciszewski K."/>
            <person name="Dabbagh N."/>
            <person name="Preisfeld A."/>
            <person name="Karnkowska A."/>
        </authorList>
    </citation>
    <scope>NUCLEOTIDE SEQUENCE</scope>
    <source>
        <strain evidence="5">K-0027</strain>
    </source>
</reference>
<gene>
    <name evidence="4" type="primary">rps2</name>
</gene>
<dbReference type="AlphaFoldDB" id="A0A977K8C4"/>
<dbReference type="PANTHER" id="PTHR12534">
    <property type="entry name" value="30S RIBOSOMAL PROTEIN S2 PROKARYOTIC AND ORGANELLAR"/>
    <property type="match status" value="1"/>
</dbReference>
<evidence type="ECO:0000313" key="5">
    <source>
        <dbReference type="EMBL" id="UXD06347.1"/>
    </source>
</evidence>
<keyword evidence="5" id="KW-0934">Plastid</keyword>
<dbReference type="EMBL" id="OK136184">
    <property type="protein sequence ID" value="UXD06347.1"/>
    <property type="molecule type" value="Genomic_DNA"/>
</dbReference>
<accession>A0A977K8C4</accession>
<keyword evidence="3 4" id="KW-0687">Ribonucleoprotein</keyword>
<organism evidence="5">
    <name type="scientific">Eutreptiella eupharyngea</name>
    <dbReference type="NCBI Taxonomy" id="215702"/>
    <lineage>
        <taxon>Eukaryota</taxon>
        <taxon>Discoba</taxon>
        <taxon>Euglenozoa</taxon>
        <taxon>Euglenida</taxon>
        <taxon>Spirocuta</taxon>
        <taxon>Euglenophyceae</taxon>
        <taxon>Eutreptiales</taxon>
        <taxon>Eutreptiaceae</taxon>
        <taxon>Eutreptiella</taxon>
    </lineage>
</organism>
<dbReference type="PANTHER" id="PTHR12534:SF0">
    <property type="entry name" value="SMALL RIBOSOMAL SUBUNIT PROTEIN US2M"/>
    <property type="match status" value="1"/>
</dbReference>
<dbReference type="InterPro" id="IPR005706">
    <property type="entry name" value="Ribosomal_uS2_bac/mit/plastid"/>
</dbReference>
<reference evidence="5" key="2">
    <citation type="journal article" date="2022" name="Mol. Phylogenet. Evol.">
        <title>Maturyoshka: A maturase inside a maturase, and other peculiarities of the novel chloroplast genomes of marine euglenophytes.</title>
        <authorList>
            <person name="Maciszewski K."/>
            <person name="Dabbagh N."/>
            <person name="Preisfeld A."/>
            <person name="Karnkowska A."/>
        </authorList>
    </citation>
    <scope>NUCLEOTIDE SEQUENCE</scope>
    <source>
        <strain evidence="5">K-0027</strain>
    </source>
</reference>
<dbReference type="GO" id="GO:0009507">
    <property type="term" value="C:chloroplast"/>
    <property type="evidence" value="ECO:0007669"/>
    <property type="project" value="UniProtKB-SubCell"/>
</dbReference>
<evidence type="ECO:0000256" key="1">
    <source>
        <dbReference type="ARBA" id="ARBA00006242"/>
    </source>
</evidence>
<dbReference type="SUPFAM" id="SSF52313">
    <property type="entry name" value="Ribosomal protein S2"/>
    <property type="match status" value="1"/>
</dbReference>
<dbReference type="Pfam" id="PF00318">
    <property type="entry name" value="Ribosomal_S2"/>
    <property type="match status" value="1"/>
</dbReference>
<evidence type="ECO:0000256" key="4">
    <source>
        <dbReference type="HAMAP-Rule" id="MF_00291"/>
    </source>
</evidence>
<dbReference type="Gene3D" id="1.10.287.610">
    <property type="entry name" value="Helix hairpin bin"/>
    <property type="match status" value="1"/>
</dbReference>
<dbReference type="GO" id="GO:0005763">
    <property type="term" value="C:mitochondrial small ribosomal subunit"/>
    <property type="evidence" value="ECO:0007669"/>
    <property type="project" value="TreeGrafter"/>
</dbReference>
<comment type="subcellular location">
    <subcellularLocation>
        <location evidence="4">Plastid</location>
        <location evidence="4">Chloroplast</location>
    </subcellularLocation>
</comment>
<dbReference type="PRINTS" id="PR00395">
    <property type="entry name" value="RIBOSOMALS2"/>
</dbReference>
<evidence type="ECO:0000256" key="3">
    <source>
        <dbReference type="ARBA" id="ARBA00023274"/>
    </source>
</evidence>
<dbReference type="HAMAP" id="MF_00291_B">
    <property type="entry name" value="Ribosomal_uS2_B"/>
    <property type="match status" value="1"/>
</dbReference>
<protein>
    <recommendedName>
        <fullName evidence="4">Small ribosomal subunit protein uS2c</fullName>
    </recommendedName>
</protein>
<dbReference type="Gene3D" id="3.40.50.10490">
    <property type="entry name" value="Glucose-6-phosphate isomerase like protein, domain 1"/>
    <property type="match status" value="1"/>
</dbReference>
<dbReference type="NCBIfam" id="TIGR01011">
    <property type="entry name" value="rpsB_bact"/>
    <property type="match status" value="1"/>
</dbReference>
<dbReference type="PROSITE" id="PS00962">
    <property type="entry name" value="RIBOSOMAL_S2_1"/>
    <property type="match status" value="1"/>
</dbReference>